<keyword evidence="7" id="KW-0527">Neuropeptide</keyword>
<proteinExistence type="inferred from homology"/>
<keyword evidence="10" id="KW-1185">Reference proteome</keyword>
<comment type="subcellular location">
    <subcellularLocation>
        <location evidence="1">Secreted</location>
    </subcellularLocation>
</comment>
<dbReference type="PANTHER" id="PTHR20986">
    <property type="entry name" value="FMRFAMIDE-RELATED PEPTIDES"/>
    <property type="match status" value="1"/>
</dbReference>
<dbReference type="AlphaFoldDB" id="A0A8S1GUJ2"/>
<feature type="signal peptide" evidence="8">
    <location>
        <begin position="1"/>
        <end position="21"/>
    </location>
</feature>
<keyword evidence="5 8" id="KW-0732">Signal</keyword>
<reference evidence="9" key="1">
    <citation type="submission" date="2020-10" db="EMBL/GenBank/DDBJ databases">
        <authorList>
            <person name="Kikuchi T."/>
        </authorList>
    </citation>
    <scope>NUCLEOTIDE SEQUENCE</scope>
    <source>
        <strain evidence="9">NKZ352</strain>
    </source>
</reference>
<comment type="caution">
    <text evidence="9">The sequence shown here is derived from an EMBL/GenBank/DDBJ whole genome shotgun (WGS) entry which is preliminary data.</text>
</comment>
<evidence type="ECO:0000256" key="5">
    <source>
        <dbReference type="ARBA" id="ARBA00022729"/>
    </source>
</evidence>
<dbReference type="EMBL" id="CAJGYM010000006">
    <property type="protein sequence ID" value="CAD6187356.1"/>
    <property type="molecule type" value="Genomic_DNA"/>
</dbReference>
<sequence length="225" mass="25981">MHRWTNVLVFTVLCALHGALAESELIYEIIEERDPVDGNGNPSLMPGLVFEKRDFDGSMPGVLRFGKRRLWDEDRKSAVQKKEVPGVLRFGKRSTFLNEKKSMPGVLRFGKRGLSEKREIPGVLRFGKRADLEDYLQKRNDMPGVLRFGKRDVPGVLRFGKRSEVVFDDDTGNLLLKKSFLKSFENLLPELHAIPYLCEESSTWFHLCYPWKLYLLQYLSPCTLQ</sequence>
<dbReference type="GO" id="GO:0005576">
    <property type="term" value="C:extracellular region"/>
    <property type="evidence" value="ECO:0007669"/>
    <property type="project" value="UniProtKB-SubCell"/>
</dbReference>
<protein>
    <submittedName>
        <fullName evidence="9">Uncharacterized protein</fullName>
    </submittedName>
</protein>
<dbReference type="GO" id="GO:0007218">
    <property type="term" value="P:neuropeptide signaling pathway"/>
    <property type="evidence" value="ECO:0007669"/>
    <property type="project" value="UniProtKB-KW"/>
</dbReference>
<evidence type="ECO:0000313" key="9">
    <source>
        <dbReference type="EMBL" id="CAD6187356.1"/>
    </source>
</evidence>
<feature type="chain" id="PRO_5035886317" evidence="8">
    <location>
        <begin position="22"/>
        <end position="225"/>
    </location>
</feature>
<organism evidence="9 10">
    <name type="scientific">Caenorhabditis auriculariae</name>
    <dbReference type="NCBI Taxonomy" id="2777116"/>
    <lineage>
        <taxon>Eukaryota</taxon>
        <taxon>Metazoa</taxon>
        <taxon>Ecdysozoa</taxon>
        <taxon>Nematoda</taxon>
        <taxon>Chromadorea</taxon>
        <taxon>Rhabditida</taxon>
        <taxon>Rhabditina</taxon>
        <taxon>Rhabditomorpha</taxon>
        <taxon>Rhabditoidea</taxon>
        <taxon>Rhabditidae</taxon>
        <taxon>Peloderinae</taxon>
        <taxon>Caenorhabditis</taxon>
    </lineage>
</organism>
<evidence type="ECO:0000256" key="2">
    <source>
        <dbReference type="ARBA" id="ARBA00006356"/>
    </source>
</evidence>
<name>A0A8S1GUJ2_9PELO</name>
<dbReference type="PANTHER" id="PTHR20986:SF17">
    <property type="entry name" value="FMRFAMIDE-LIKE NEUROPEPTIDE 18"/>
    <property type="match status" value="1"/>
</dbReference>
<keyword evidence="3" id="KW-0964">Secreted</keyword>
<gene>
    <name evidence="9" type="ORF">CAUJ_LOCUS3275</name>
</gene>
<evidence type="ECO:0000256" key="4">
    <source>
        <dbReference type="ARBA" id="ARBA00022685"/>
    </source>
</evidence>
<accession>A0A8S1GUJ2</accession>
<evidence type="ECO:0000256" key="8">
    <source>
        <dbReference type="SAM" id="SignalP"/>
    </source>
</evidence>
<comment type="similarity">
    <text evidence="2">Belongs to the FARP (FMRFamide related peptide) family.</text>
</comment>
<evidence type="ECO:0000256" key="3">
    <source>
        <dbReference type="ARBA" id="ARBA00022525"/>
    </source>
</evidence>
<dbReference type="Proteomes" id="UP000835052">
    <property type="component" value="Unassembled WGS sequence"/>
</dbReference>
<evidence type="ECO:0000313" key="10">
    <source>
        <dbReference type="Proteomes" id="UP000835052"/>
    </source>
</evidence>
<evidence type="ECO:0000256" key="1">
    <source>
        <dbReference type="ARBA" id="ARBA00004613"/>
    </source>
</evidence>
<keyword evidence="4" id="KW-0165">Cleavage on pair of basic residues</keyword>
<dbReference type="InterPro" id="IPR051041">
    <property type="entry name" value="FMRFamide-related_np"/>
</dbReference>
<evidence type="ECO:0000256" key="6">
    <source>
        <dbReference type="ARBA" id="ARBA00022815"/>
    </source>
</evidence>
<keyword evidence="6" id="KW-0027">Amidation</keyword>
<evidence type="ECO:0000256" key="7">
    <source>
        <dbReference type="ARBA" id="ARBA00023320"/>
    </source>
</evidence>
<dbReference type="OrthoDB" id="5773473at2759"/>